<feature type="domain" description="HPt" evidence="21">
    <location>
        <begin position="1642"/>
        <end position="1735"/>
    </location>
</feature>
<dbReference type="InterPro" id="IPR003594">
    <property type="entry name" value="HATPase_dom"/>
</dbReference>
<dbReference type="InterPro" id="IPR004358">
    <property type="entry name" value="Sig_transdc_His_kin-like_C"/>
</dbReference>
<reference evidence="22 23" key="1">
    <citation type="submission" date="2021-08" db="EMBL/GenBank/DDBJ databases">
        <title>Draft genome sequence of Spirulina subsalsa with high tolerance to salinity and hype-accumulation of phycocyanin.</title>
        <authorList>
            <person name="Pei H."/>
            <person name="Jiang L."/>
        </authorList>
    </citation>
    <scope>NUCLEOTIDE SEQUENCE [LARGE SCALE GENOMIC DNA]</scope>
    <source>
        <strain evidence="22 23">FACHB-351</strain>
    </source>
</reference>
<feature type="domain" description="Response regulatory" evidence="17">
    <location>
        <begin position="1487"/>
        <end position="1610"/>
    </location>
</feature>
<dbReference type="Gene3D" id="1.20.120.160">
    <property type="entry name" value="HPT domain"/>
    <property type="match status" value="1"/>
</dbReference>
<evidence type="ECO:0000313" key="23">
    <source>
        <dbReference type="Proteomes" id="UP001526426"/>
    </source>
</evidence>
<feature type="domain" description="PAS" evidence="18">
    <location>
        <begin position="821"/>
        <end position="891"/>
    </location>
</feature>
<dbReference type="InterPro" id="IPR011006">
    <property type="entry name" value="CheY-like_superfamily"/>
</dbReference>
<dbReference type="CDD" id="cd16922">
    <property type="entry name" value="HATPase_EvgS-ArcB-TorS-like"/>
    <property type="match status" value="1"/>
</dbReference>
<sequence>MKPLPLYLILAVQFTTQTLGIVGLVGYLSYRSGEQSVEYLAHQLIRESGRRVTLYLEKTLAIPHLVNQLNAQAIEAGNIPGFEVEETTELEAHFGQQITLFPSVSTIAIANERGGMIGSSEGSHTPSVYRTENFAQGVYTLSRLDEQGKIATTQVISTTYDARVRPWYQAPVEARGPVWSPIYQFINDRPLLGISAGLPLYHPTGELRGVLATDITLEHLNHFLISLNISPSGQVFIVERSGLLVANSTDSPLYIPQEDGEMKRIMAQDSLNPLIRTITKEFTQTWGPMIEWSNAQQDVRHQGVRHFSQVVNYRDDFGLDWLIVLVIPESDFIAEVQKNLRRTLVLCLVALGASVGSSVWVSRRITRSLSRLAKVTEACAAGNLEQSPLGSRIQEIDHLATSLDQMVSTLRAAQQLSLHYTHQLEQEVREKTAALTEAQHIAHVGSWECDPATDSVTWSEELYRIYEANPESPVPRPDLTIQHIHPQDQKRFEEEIVASFYQRQSFDSDLRIVTQKGNIRYIHTKGNPIYNEQGQVVKIRGTVADITPRKQVELALQESETRLRLIAENIDQVFYIKTVDNSQMLYVNRAYERVWGKSCQSLYENPNSWLDSIYPEDLAQMFKALHENKEGKEHFRGEFRILKPDGSTRWISAVNIPIDDGAGNVQYLVGTSADITHQKELELALQDSQRQLTEVLDTAIVGIVRFRIYPDLSAQYDYVSPHSAKTYGYSVQEIMRNQWRWAVHPEDWEKILVPVLQDVLQQQGTKTYEIEYRLRRKDESICWILAHLWVQWNDGGGYWNCTVVDTDISDRKHIEIALRESENRLQLITDSIPGCISYTDANQRYQFVNRTYELWFDCRKEDILGRQVVDVIGQDAYGQAKGYIEQALRGELVRYEAQLPYKKGPTRYVAGVLVPDVGSDQQVQGYYALIIDISDRKRLEQALQDSQTHLHNILNSVVAAITRIQIFADGRFLITDVSQGSEVISGYSPEELIADQVLWMNSIYPEDWAAVSPQIYADVFAERSGTYEYRLRDKWGDTRWIAQTNHCRADPEHNCWYITALAFDISEQKHTEQALIQAKEAAEAAARAKSEFLAMISHEIRTPMNGVMGMLTLLQDSPLNGEQRSHLNIAQFSADALLNLINDILDFSKIDAGKLELDILDFDLTQHLTDFAQSMALTAQAKNLELILDITQLPPISVQGDPNRLQQILTNLVSNAIKFTPSGEILIHCHLTPENHHLRLTVAVEDTGIGIPANKIPLLFNPFTQVDASTTRKYGGTGLGLAISRQLCQLMGGDITVTSQPGQGSEFVFEVLLQTSHLPPRPLPPLNLQGFNILVLDNNPRVCAVIRQSLEQWGAQVFLPDYLPATPRQSETLLTLAQQQPLNLILFDAQLPPSEQQLLTQHPLLQPLPRILLTPISTPPKPEELQALGCLTALSKPIIPADLHHALMTHPNYGRVIVTSSPQPPSPAMNTIERHPTLTPTWPPDTRLLLVEDNQVNQLVFKGLLQKLGLTVDIAPNGSEALGLLQNTPPEQPYTLIFMDCQMPEMDGYEATRLIRAGQVSHQYQNTPIIALTAHVMKGDKEKCLEAGMNDYLPKPLNPQSLTEVLTKWLISRPEIVSSNSSTPPTSIVFNQEILLNCLGGDTSMAMQICQFLLEDIPSDLAALREFLVEENMAQVACKAHGLKGASANVGGEAFRQVAFELEQAAKAGDIATASQTLAQLELEFTRLKVALEEWINSNQ</sequence>
<keyword evidence="9" id="KW-0418">Kinase</keyword>
<dbReference type="InterPro" id="IPR033479">
    <property type="entry name" value="dCache_1"/>
</dbReference>
<dbReference type="PRINTS" id="PR00344">
    <property type="entry name" value="BCTRLSENSOR"/>
</dbReference>
<dbReference type="CDD" id="cd06225">
    <property type="entry name" value="HAMP"/>
    <property type="match status" value="1"/>
</dbReference>
<dbReference type="SMART" id="SM00304">
    <property type="entry name" value="HAMP"/>
    <property type="match status" value="1"/>
</dbReference>
<keyword evidence="11" id="KW-1133">Transmembrane helix</keyword>
<dbReference type="PROSITE" id="PS50113">
    <property type="entry name" value="PAC"/>
    <property type="match status" value="5"/>
</dbReference>
<dbReference type="PROSITE" id="PS50112">
    <property type="entry name" value="PAS"/>
    <property type="match status" value="4"/>
</dbReference>
<dbReference type="InterPro" id="IPR035965">
    <property type="entry name" value="PAS-like_dom_sf"/>
</dbReference>
<dbReference type="CDD" id="cd17546">
    <property type="entry name" value="REC_hyHK_CKI1_RcsC-like"/>
    <property type="match status" value="1"/>
</dbReference>
<evidence type="ECO:0000256" key="3">
    <source>
        <dbReference type="ARBA" id="ARBA00012438"/>
    </source>
</evidence>
<proteinExistence type="predicted"/>
<dbReference type="InterPro" id="IPR013655">
    <property type="entry name" value="PAS_fold_3"/>
</dbReference>
<feature type="domain" description="PAS" evidence="18">
    <location>
        <begin position="688"/>
        <end position="763"/>
    </location>
</feature>
<feature type="modified residue" description="4-aspartylphosphate" evidence="15">
    <location>
        <position position="1388"/>
    </location>
</feature>
<dbReference type="InterPro" id="IPR000700">
    <property type="entry name" value="PAS-assoc_C"/>
</dbReference>
<evidence type="ECO:0000259" key="16">
    <source>
        <dbReference type="PROSITE" id="PS50109"/>
    </source>
</evidence>
<evidence type="ECO:0000256" key="10">
    <source>
        <dbReference type="ARBA" id="ARBA00022840"/>
    </source>
</evidence>
<feature type="domain" description="PAC" evidence="19">
    <location>
        <begin position="635"/>
        <end position="687"/>
    </location>
</feature>
<dbReference type="InterPro" id="IPR003661">
    <property type="entry name" value="HisK_dim/P_dom"/>
</dbReference>
<comment type="subcellular location">
    <subcellularLocation>
        <location evidence="2">Cell membrane</location>
        <topology evidence="2">Multi-pass membrane protein</topology>
    </subcellularLocation>
</comment>
<dbReference type="Gene3D" id="3.30.565.10">
    <property type="entry name" value="Histidine kinase-like ATPase, C-terminal domain"/>
    <property type="match status" value="1"/>
</dbReference>
<dbReference type="Gene3D" id="6.10.340.10">
    <property type="match status" value="1"/>
</dbReference>
<feature type="domain" description="Response regulatory" evidence="17">
    <location>
        <begin position="1332"/>
        <end position="1451"/>
    </location>
</feature>
<feature type="domain" description="PAC" evidence="19">
    <location>
        <begin position="506"/>
        <end position="558"/>
    </location>
</feature>
<dbReference type="PANTHER" id="PTHR45339">
    <property type="entry name" value="HYBRID SIGNAL TRANSDUCTION HISTIDINE KINASE J"/>
    <property type="match status" value="1"/>
</dbReference>
<dbReference type="InterPro" id="IPR036097">
    <property type="entry name" value="HisK_dim/P_sf"/>
</dbReference>
<dbReference type="EMBL" id="JAIHOM010000010">
    <property type="protein sequence ID" value="MCW6035285.1"/>
    <property type="molecule type" value="Genomic_DNA"/>
</dbReference>
<dbReference type="Pfam" id="PF00072">
    <property type="entry name" value="Response_reg"/>
    <property type="match status" value="1"/>
</dbReference>
<evidence type="ECO:0000313" key="22">
    <source>
        <dbReference type="EMBL" id="MCW6035285.1"/>
    </source>
</evidence>
<dbReference type="InterPro" id="IPR008207">
    <property type="entry name" value="Sig_transdc_His_kin_Hpt_dom"/>
</dbReference>
<dbReference type="Pfam" id="PF08447">
    <property type="entry name" value="PAS_3"/>
    <property type="match status" value="4"/>
</dbReference>
<dbReference type="SUPFAM" id="SSF55785">
    <property type="entry name" value="PYP-like sensor domain (PAS domain)"/>
    <property type="match status" value="5"/>
</dbReference>
<keyword evidence="7" id="KW-0812">Transmembrane</keyword>
<evidence type="ECO:0000259" key="21">
    <source>
        <dbReference type="PROSITE" id="PS50894"/>
    </source>
</evidence>
<dbReference type="NCBIfam" id="TIGR00229">
    <property type="entry name" value="sensory_box"/>
    <property type="match status" value="4"/>
</dbReference>
<dbReference type="Pfam" id="PF08448">
    <property type="entry name" value="PAS_4"/>
    <property type="match status" value="1"/>
</dbReference>
<evidence type="ECO:0000259" key="20">
    <source>
        <dbReference type="PROSITE" id="PS50885"/>
    </source>
</evidence>
<keyword evidence="10" id="KW-0067">ATP-binding</keyword>
<comment type="caution">
    <text evidence="22">The sequence shown here is derived from an EMBL/GenBank/DDBJ whole genome shotgun (WGS) entry which is preliminary data.</text>
</comment>
<dbReference type="Pfam" id="PF00672">
    <property type="entry name" value="HAMP"/>
    <property type="match status" value="1"/>
</dbReference>
<evidence type="ECO:0000259" key="19">
    <source>
        <dbReference type="PROSITE" id="PS50113"/>
    </source>
</evidence>
<feature type="modified residue" description="4-aspartylphosphate" evidence="15">
    <location>
        <position position="1540"/>
    </location>
</feature>
<dbReference type="PROSITE" id="PS50110">
    <property type="entry name" value="RESPONSE_REGULATORY"/>
    <property type="match status" value="2"/>
</dbReference>
<dbReference type="InterPro" id="IPR005467">
    <property type="entry name" value="His_kinase_dom"/>
</dbReference>
<evidence type="ECO:0000256" key="5">
    <source>
        <dbReference type="ARBA" id="ARBA00022553"/>
    </source>
</evidence>
<keyword evidence="8" id="KW-0547">Nucleotide-binding</keyword>
<dbReference type="CDD" id="cd00130">
    <property type="entry name" value="PAS"/>
    <property type="match status" value="5"/>
</dbReference>
<dbReference type="Gene3D" id="3.40.50.2300">
    <property type="match status" value="2"/>
</dbReference>
<dbReference type="PROSITE" id="PS50894">
    <property type="entry name" value="HPT"/>
    <property type="match status" value="1"/>
</dbReference>
<dbReference type="RefSeq" id="WP_265262961.1">
    <property type="nucleotide sequence ID" value="NZ_JAIHOM010000010.1"/>
</dbReference>
<dbReference type="Proteomes" id="UP001526426">
    <property type="component" value="Unassembled WGS sequence"/>
</dbReference>
<dbReference type="Pfam" id="PF00512">
    <property type="entry name" value="HisKA"/>
    <property type="match status" value="1"/>
</dbReference>
<dbReference type="SMART" id="SM00086">
    <property type="entry name" value="PAC"/>
    <property type="match status" value="5"/>
</dbReference>
<keyword evidence="13" id="KW-0472">Membrane</keyword>
<evidence type="ECO:0000256" key="1">
    <source>
        <dbReference type="ARBA" id="ARBA00000085"/>
    </source>
</evidence>
<feature type="domain" description="PAS" evidence="18">
    <location>
        <begin position="559"/>
        <end position="632"/>
    </location>
</feature>
<comment type="catalytic activity">
    <reaction evidence="1">
        <text>ATP + protein L-histidine = ADP + protein N-phospho-L-histidine.</text>
        <dbReference type="EC" id="2.7.13.3"/>
    </reaction>
</comment>
<dbReference type="InterPro" id="IPR001610">
    <property type="entry name" value="PAC"/>
</dbReference>
<dbReference type="SUPFAM" id="SSF55874">
    <property type="entry name" value="ATPase domain of HSP90 chaperone/DNA topoisomerase II/histidine kinase"/>
    <property type="match status" value="1"/>
</dbReference>
<gene>
    <name evidence="22" type="ORF">K4A83_03220</name>
</gene>
<dbReference type="EC" id="2.7.13.3" evidence="3"/>
<evidence type="ECO:0000256" key="11">
    <source>
        <dbReference type="ARBA" id="ARBA00022989"/>
    </source>
</evidence>
<evidence type="ECO:0000256" key="14">
    <source>
        <dbReference type="PROSITE-ProRule" id="PRU00110"/>
    </source>
</evidence>
<dbReference type="InterPro" id="IPR036890">
    <property type="entry name" value="HATPase_C_sf"/>
</dbReference>
<evidence type="ECO:0000256" key="8">
    <source>
        <dbReference type="ARBA" id="ARBA00022741"/>
    </source>
</evidence>
<dbReference type="InterPro" id="IPR000014">
    <property type="entry name" value="PAS"/>
</dbReference>
<dbReference type="Gene3D" id="2.10.70.100">
    <property type="match status" value="1"/>
</dbReference>
<dbReference type="SMART" id="SM00387">
    <property type="entry name" value="HATPase_c"/>
    <property type="match status" value="1"/>
</dbReference>
<feature type="domain" description="PAC" evidence="19">
    <location>
        <begin position="768"/>
        <end position="820"/>
    </location>
</feature>
<feature type="modified residue" description="Phosphohistidine" evidence="14">
    <location>
        <position position="1681"/>
    </location>
</feature>
<dbReference type="SUPFAM" id="SSF52172">
    <property type="entry name" value="CheY-like"/>
    <property type="match status" value="2"/>
</dbReference>
<evidence type="ECO:0000256" key="12">
    <source>
        <dbReference type="ARBA" id="ARBA00023012"/>
    </source>
</evidence>
<evidence type="ECO:0000259" key="17">
    <source>
        <dbReference type="PROSITE" id="PS50110"/>
    </source>
</evidence>
<keyword evidence="23" id="KW-1185">Reference proteome</keyword>
<accession>A0ABT3L1A7</accession>
<dbReference type="Gene3D" id="3.30.450.20">
    <property type="entry name" value="PAS domain"/>
    <property type="match status" value="6"/>
</dbReference>
<evidence type="ECO:0000256" key="6">
    <source>
        <dbReference type="ARBA" id="ARBA00022679"/>
    </source>
</evidence>
<dbReference type="SMART" id="SM00388">
    <property type="entry name" value="HisKA"/>
    <property type="match status" value="1"/>
</dbReference>
<keyword evidence="12" id="KW-0902">Two-component regulatory system</keyword>
<feature type="domain" description="PAS" evidence="18">
    <location>
        <begin position="946"/>
        <end position="1007"/>
    </location>
</feature>
<feature type="domain" description="Histidine kinase" evidence="16">
    <location>
        <begin position="1095"/>
        <end position="1315"/>
    </location>
</feature>
<organism evidence="22 23">
    <name type="scientific">Spirulina subsalsa FACHB-351</name>
    <dbReference type="NCBI Taxonomy" id="234711"/>
    <lineage>
        <taxon>Bacteria</taxon>
        <taxon>Bacillati</taxon>
        <taxon>Cyanobacteriota</taxon>
        <taxon>Cyanophyceae</taxon>
        <taxon>Spirulinales</taxon>
        <taxon>Spirulinaceae</taxon>
        <taxon>Spirulina</taxon>
    </lineage>
</organism>
<dbReference type="SUPFAM" id="SSF47226">
    <property type="entry name" value="Histidine-containing phosphotransfer domain, HPT domain"/>
    <property type="match status" value="1"/>
</dbReference>
<dbReference type="InterPro" id="IPR036641">
    <property type="entry name" value="HPT_dom_sf"/>
</dbReference>
<evidence type="ECO:0000259" key="18">
    <source>
        <dbReference type="PROSITE" id="PS50112"/>
    </source>
</evidence>
<name>A0ABT3L1A7_9CYAN</name>
<dbReference type="SMART" id="SM00448">
    <property type="entry name" value="REC"/>
    <property type="match status" value="2"/>
</dbReference>
<dbReference type="InterPro" id="IPR013656">
    <property type="entry name" value="PAS_4"/>
</dbReference>
<dbReference type="PROSITE" id="PS50885">
    <property type="entry name" value="HAMP"/>
    <property type="match status" value="1"/>
</dbReference>
<keyword evidence="6" id="KW-0808">Transferase</keyword>
<keyword evidence="4" id="KW-1003">Cell membrane</keyword>
<dbReference type="InterPro" id="IPR003660">
    <property type="entry name" value="HAMP_dom"/>
</dbReference>
<feature type="domain" description="HAMP" evidence="20">
    <location>
        <begin position="363"/>
        <end position="415"/>
    </location>
</feature>
<keyword evidence="5 15" id="KW-0597">Phosphoprotein</keyword>
<dbReference type="CDD" id="cd12913">
    <property type="entry name" value="PDC1_MCP_like"/>
    <property type="match status" value="1"/>
</dbReference>
<dbReference type="SUPFAM" id="SSF158472">
    <property type="entry name" value="HAMP domain-like"/>
    <property type="match status" value="1"/>
</dbReference>
<evidence type="ECO:0000256" key="15">
    <source>
        <dbReference type="PROSITE-ProRule" id="PRU00169"/>
    </source>
</evidence>
<feature type="domain" description="PAC" evidence="19">
    <location>
        <begin position="1025"/>
        <end position="1077"/>
    </location>
</feature>
<evidence type="ECO:0000256" key="9">
    <source>
        <dbReference type="ARBA" id="ARBA00022777"/>
    </source>
</evidence>
<dbReference type="Pfam" id="PF02743">
    <property type="entry name" value="dCache_1"/>
    <property type="match status" value="1"/>
</dbReference>
<dbReference type="Gene3D" id="1.10.287.130">
    <property type="match status" value="1"/>
</dbReference>
<dbReference type="PANTHER" id="PTHR45339:SF1">
    <property type="entry name" value="HYBRID SIGNAL TRANSDUCTION HISTIDINE KINASE J"/>
    <property type="match status" value="1"/>
</dbReference>
<dbReference type="SUPFAM" id="SSF47384">
    <property type="entry name" value="Homodimeric domain of signal transducing histidine kinase"/>
    <property type="match status" value="1"/>
</dbReference>
<evidence type="ECO:0000256" key="2">
    <source>
        <dbReference type="ARBA" id="ARBA00004651"/>
    </source>
</evidence>
<feature type="domain" description="PAC" evidence="19">
    <location>
        <begin position="893"/>
        <end position="945"/>
    </location>
</feature>
<dbReference type="Pfam" id="PF02518">
    <property type="entry name" value="HATPase_c"/>
    <property type="match status" value="1"/>
</dbReference>
<evidence type="ECO:0000256" key="4">
    <source>
        <dbReference type="ARBA" id="ARBA00022475"/>
    </source>
</evidence>
<dbReference type="PROSITE" id="PS50109">
    <property type="entry name" value="HIS_KIN"/>
    <property type="match status" value="1"/>
</dbReference>
<dbReference type="CDD" id="cd00082">
    <property type="entry name" value="HisKA"/>
    <property type="match status" value="1"/>
</dbReference>
<protein>
    <recommendedName>
        <fullName evidence="3">histidine kinase</fullName>
        <ecNumber evidence="3">2.7.13.3</ecNumber>
    </recommendedName>
</protein>
<dbReference type="InterPro" id="IPR001789">
    <property type="entry name" value="Sig_transdc_resp-reg_receiver"/>
</dbReference>
<evidence type="ECO:0000256" key="13">
    <source>
        <dbReference type="ARBA" id="ARBA00023136"/>
    </source>
</evidence>
<dbReference type="SMART" id="SM00091">
    <property type="entry name" value="PAS"/>
    <property type="match status" value="5"/>
</dbReference>
<evidence type="ECO:0000256" key="7">
    <source>
        <dbReference type="ARBA" id="ARBA00022692"/>
    </source>
</evidence>
<dbReference type="Pfam" id="PF01627">
    <property type="entry name" value="Hpt"/>
    <property type="match status" value="1"/>
</dbReference>